<evidence type="ECO:0000259" key="1">
    <source>
        <dbReference type="Pfam" id="PF01408"/>
    </source>
</evidence>
<feature type="domain" description="YceM-like C-terminal" evidence="2">
    <location>
        <begin position="138"/>
        <end position="256"/>
    </location>
</feature>
<evidence type="ECO:0000259" key="2">
    <source>
        <dbReference type="Pfam" id="PF21378"/>
    </source>
</evidence>
<dbReference type="InterPro" id="IPR036291">
    <property type="entry name" value="NAD(P)-bd_dom_sf"/>
</dbReference>
<dbReference type="PANTHER" id="PTHR43708">
    <property type="entry name" value="CONSERVED EXPRESSED OXIDOREDUCTASE (EUROFUNG)"/>
    <property type="match status" value="1"/>
</dbReference>
<dbReference type="SUPFAM" id="SSF55347">
    <property type="entry name" value="Glyceraldehyde-3-phosphate dehydrogenase-like, C-terminal domain"/>
    <property type="match status" value="1"/>
</dbReference>
<dbReference type="Gene3D" id="3.30.360.10">
    <property type="entry name" value="Dihydrodipicolinate Reductase, domain 2"/>
    <property type="match status" value="1"/>
</dbReference>
<feature type="domain" description="Gfo/Idh/MocA-like oxidoreductase N-terminal" evidence="1">
    <location>
        <begin position="15"/>
        <end position="132"/>
    </location>
</feature>
<dbReference type="InterPro" id="IPR051317">
    <property type="entry name" value="Gfo/Idh/MocA_oxidoreduct"/>
</dbReference>
<dbReference type="EMBL" id="AXUT01000028">
    <property type="protein sequence ID" value="ESU81989.1"/>
    <property type="molecule type" value="Genomic_DNA"/>
</dbReference>
<protein>
    <submittedName>
        <fullName evidence="3">NAD-dependent oxidoreductase</fullName>
    </submittedName>
</protein>
<dbReference type="Gene3D" id="3.40.50.720">
    <property type="entry name" value="NAD(P)-binding Rossmann-like Domain"/>
    <property type="match status" value="1"/>
</dbReference>
<proteinExistence type="predicted"/>
<evidence type="ECO:0000313" key="4">
    <source>
        <dbReference type="Proteomes" id="UP000017944"/>
    </source>
</evidence>
<gene>
    <name evidence="3" type="ORF">WRSd3_00380</name>
</gene>
<dbReference type="Pfam" id="PF21378">
    <property type="entry name" value="YceM-like_C"/>
    <property type="match status" value="1"/>
</dbReference>
<dbReference type="InterPro" id="IPR048477">
    <property type="entry name" value="YceM-like_C"/>
</dbReference>
<comment type="caution">
    <text evidence="3">The sequence shown here is derived from an EMBL/GenBank/DDBJ whole genome shotgun (WGS) entry which is preliminary data.</text>
</comment>
<organism evidence="3 4">
    <name type="scientific">Shigella dysenteriae WRSd3</name>
    <dbReference type="NCBI Taxonomy" id="1401327"/>
    <lineage>
        <taxon>Bacteria</taxon>
        <taxon>Pseudomonadati</taxon>
        <taxon>Pseudomonadota</taxon>
        <taxon>Gammaproteobacteria</taxon>
        <taxon>Enterobacterales</taxon>
        <taxon>Enterobacteriaceae</taxon>
        <taxon>Shigella</taxon>
    </lineage>
</organism>
<dbReference type="SUPFAM" id="SSF51735">
    <property type="entry name" value="NAD(P)-binding Rossmann-fold domains"/>
    <property type="match status" value="1"/>
</dbReference>
<dbReference type="AlphaFoldDB" id="A0A090NN96"/>
<dbReference type="InterPro" id="IPR000683">
    <property type="entry name" value="Gfo/Idh/MocA-like_OxRdtase_N"/>
</dbReference>
<dbReference type="Pfam" id="PF01408">
    <property type="entry name" value="GFO_IDH_MocA"/>
    <property type="match status" value="1"/>
</dbReference>
<dbReference type="PATRIC" id="fig|1401327.3.peg.341"/>
<reference evidence="3 4" key="1">
    <citation type="submission" date="2013-10" db="EMBL/GenBank/DDBJ databases">
        <title>Draft genomes and the virulence plasmids of Sd1617 vaccine constructs: WRSd3 and WRSd5.</title>
        <authorList>
            <person name="Aksomboon Vongsawan A."/>
            <person name="Venkatesan M.M."/>
            <person name="Vaisvil B."/>
            <person name="Emel G."/>
            <person name="Kepatral V."/>
            <person name="Sethabutr O."/>
            <person name="Serichantalergs O."/>
            <person name="Mason C."/>
        </authorList>
    </citation>
    <scope>NUCLEOTIDE SEQUENCE [LARGE SCALE GENOMIC DNA]</scope>
    <source>
        <strain evidence="3 4">WRSd3</strain>
    </source>
</reference>
<sequence length="318" mass="35059">MIRCWPTWEIKVKKLRIGVVGLGGIAQKAWLPVLAAASDWMLQGAWSPTRAKALSICESWRIPYADSLSSLAASCDAVFVHSSTASHFDVVSTLLNAGVHVCVDKPLAENLRDAERLVELAARKKLTLMVGFNRRFAPLYGGLKTQLATAASLRMDKYRSNSVGPHDLYFTLLDDYLHVVDTALWLSGGKASLDGGTLLTNDAGEMLFAEHHFSAGPLQITTCMHRRAGSQRETVQAVTDGALIDITEMREWREERGQGVVNKPIPGWQSTLEQRGFVGCARHFIECVQNQTVPQTAGEQAVLAQRIVDKIWRDAMSE</sequence>
<dbReference type="GO" id="GO:0000166">
    <property type="term" value="F:nucleotide binding"/>
    <property type="evidence" value="ECO:0007669"/>
    <property type="project" value="InterPro"/>
</dbReference>
<name>A0A090NN96_SHIDY</name>
<evidence type="ECO:0000313" key="3">
    <source>
        <dbReference type="EMBL" id="ESU81989.1"/>
    </source>
</evidence>
<accession>A0A090NN96</accession>
<dbReference type="PANTHER" id="PTHR43708:SF4">
    <property type="entry name" value="OXIDOREDUCTASE YCEM-RELATED"/>
    <property type="match status" value="1"/>
</dbReference>
<dbReference type="Proteomes" id="UP000017944">
    <property type="component" value="Unassembled WGS sequence"/>
</dbReference>